<sequence length="449" mass="51518">MKALSVYLIILLSLFPSFLFSQVQIRPLPEAGFEVRIKNFVDNIELVDTHEHLMQEFVSTQKSAPDFMFLLALYADDDIKSAGMGKPEFAELLTSKYTVMEKWNLVKPFWEMSKNTAYNRTVLLTIDKLFGIRDLNDDTVLLLSEKLKNSYNGKWYDYILKERAKIKYVIQDVGTERSNDPMFRYVEKFDDFIRIHSKNEVLTLGSRHDTQISTLDSYVEVLNRSFQDAIGRGIIGVKSALAYHRILKYDNVSKAVADSVFAKLMKSKNGKVFAFEEVKPFQDYIMHQIIQLAGKYDIPFQFHTGLQSGDGNIIDNANPSHMANLFLEYRNVKFVLFHGGFPFGGILSTQAKSFRNVYIDMCWSAVISPSYSERYLHEWIETVPANKIMAFGGDYDNVENAYGHSLIARSVVSNVLTEKVRTGYLSENEAIDIARRILHDNAINLFKIK</sequence>
<accession>A0ABR9WDJ3</accession>
<keyword evidence="3" id="KW-1185">Reference proteome</keyword>
<proteinExistence type="predicted"/>
<evidence type="ECO:0000313" key="3">
    <source>
        <dbReference type="Proteomes" id="UP000634134"/>
    </source>
</evidence>
<feature type="domain" description="Amidohydrolase-related" evidence="1">
    <location>
        <begin position="282"/>
        <end position="446"/>
    </location>
</feature>
<protein>
    <submittedName>
        <fullName evidence="2">Amidohydrolase family protein</fullName>
    </submittedName>
</protein>
<evidence type="ECO:0000313" key="2">
    <source>
        <dbReference type="EMBL" id="MBE9463567.1"/>
    </source>
</evidence>
<name>A0ABR9WDJ3_9BACT</name>
<dbReference type="Proteomes" id="UP000634134">
    <property type="component" value="Unassembled WGS sequence"/>
</dbReference>
<dbReference type="Gene3D" id="3.20.20.140">
    <property type="entry name" value="Metal-dependent hydrolases"/>
    <property type="match status" value="1"/>
</dbReference>
<dbReference type="RefSeq" id="WP_194121689.1">
    <property type="nucleotide sequence ID" value="NZ_JACYGY010000001.1"/>
</dbReference>
<gene>
    <name evidence="2" type="ORF">IEE83_16895</name>
</gene>
<dbReference type="Pfam" id="PF04909">
    <property type="entry name" value="Amidohydro_2"/>
    <property type="match status" value="1"/>
</dbReference>
<dbReference type="InterPro" id="IPR032466">
    <property type="entry name" value="Metal_Hydrolase"/>
</dbReference>
<dbReference type="PANTHER" id="PTHR43383:SF2">
    <property type="entry name" value="AMIDOHYDROLASE 2 FAMILY PROTEIN"/>
    <property type="match status" value="1"/>
</dbReference>
<dbReference type="PANTHER" id="PTHR43383">
    <property type="entry name" value="NODULIN 6"/>
    <property type="match status" value="1"/>
</dbReference>
<comment type="caution">
    <text evidence="2">The sequence shown here is derived from an EMBL/GenBank/DDBJ whole genome shotgun (WGS) entry which is preliminary data.</text>
</comment>
<organism evidence="2 3">
    <name type="scientific">Dyadobacter subterraneus</name>
    <dbReference type="NCBI Taxonomy" id="2773304"/>
    <lineage>
        <taxon>Bacteria</taxon>
        <taxon>Pseudomonadati</taxon>
        <taxon>Bacteroidota</taxon>
        <taxon>Cytophagia</taxon>
        <taxon>Cytophagales</taxon>
        <taxon>Spirosomataceae</taxon>
        <taxon>Dyadobacter</taxon>
    </lineage>
</organism>
<reference evidence="3" key="1">
    <citation type="submission" date="2023-07" db="EMBL/GenBank/DDBJ databases">
        <title>Dyadobacter sp. nov 'subterranea' isolated from contaminted grondwater.</title>
        <authorList>
            <person name="Szabo I."/>
            <person name="Al-Omari J."/>
            <person name="Szerdahelyi S.G."/>
            <person name="Rado J."/>
        </authorList>
    </citation>
    <scope>NUCLEOTIDE SEQUENCE [LARGE SCALE GENOMIC DNA]</scope>
    <source>
        <strain evidence="3">UP-52</strain>
    </source>
</reference>
<dbReference type="SUPFAM" id="SSF51556">
    <property type="entry name" value="Metallo-dependent hydrolases"/>
    <property type="match status" value="1"/>
</dbReference>
<dbReference type="InterPro" id="IPR006680">
    <property type="entry name" value="Amidohydro-rel"/>
</dbReference>
<evidence type="ECO:0000259" key="1">
    <source>
        <dbReference type="Pfam" id="PF04909"/>
    </source>
</evidence>
<dbReference type="EMBL" id="JACYGY010000001">
    <property type="protein sequence ID" value="MBE9463567.1"/>
    <property type="molecule type" value="Genomic_DNA"/>
</dbReference>